<dbReference type="GO" id="GO:0005737">
    <property type="term" value="C:cytoplasm"/>
    <property type="evidence" value="ECO:0007669"/>
    <property type="project" value="UniProtKB-SubCell"/>
</dbReference>
<dbReference type="Pfam" id="PF12833">
    <property type="entry name" value="HTH_18"/>
    <property type="match status" value="1"/>
</dbReference>
<dbReference type="InterPro" id="IPR018060">
    <property type="entry name" value="HTH_AraC"/>
</dbReference>
<evidence type="ECO:0000259" key="10">
    <source>
        <dbReference type="PROSITE" id="PS50110"/>
    </source>
</evidence>
<name>A0A7X2Z7N0_9BACL</name>
<keyword evidence="3 8" id="KW-0597">Phosphoprotein</keyword>
<keyword evidence="12" id="KW-1185">Reference proteome</keyword>
<dbReference type="PRINTS" id="PR00032">
    <property type="entry name" value="HTHARAC"/>
</dbReference>
<evidence type="ECO:0000256" key="6">
    <source>
        <dbReference type="ARBA" id="ARBA00023125"/>
    </source>
</evidence>
<gene>
    <name evidence="11" type="ORF">GNP93_04010</name>
</gene>
<protein>
    <submittedName>
        <fullName evidence="11">Response regulator</fullName>
    </submittedName>
</protein>
<evidence type="ECO:0000313" key="12">
    <source>
        <dbReference type="Proteomes" id="UP000450917"/>
    </source>
</evidence>
<dbReference type="PROSITE" id="PS01124">
    <property type="entry name" value="HTH_ARAC_FAMILY_2"/>
    <property type="match status" value="1"/>
</dbReference>
<dbReference type="GO" id="GO:0000160">
    <property type="term" value="P:phosphorelay signal transduction system"/>
    <property type="evidence" value="ECO:0007669"/>
    <property type="project" value="UniProtKB-KW"/>
</dbReference>
<dbReference type="SUPFAM" id="SSF52172">
    <property type="entry name" value="CheY-like"/>
    <property type="match status" value="1"/>
</dbReference>
<dbReference type="GO" id="GO:0043565">
    <property type="term" value="F:sequence-specific DNA binding"/>
    <property type="evidence" value="ECO:0007669"/>
    <property type="project" value="InterPro"/>
</dbReference>
<evidence type="ECO:0000256" key="3">
    <source>
        <dbReference type="ARBA" id="ARBA00022553"/>
    </source>
</evidence>
<evidence type="ECO:0000256" key="2">
    <source>
        <dbReference type="ARBA" id="ARBA00022490"/>
    </source>
</evidence>
<organism evidence="11 12">
    <name type="scientific">Paenibacillus validus</name>
    <dbReference type="NCBI Taxonomy" id="44253"/>
    <lineage>
        <taxon>Bacteria</taxon>
        <taxon>Bacillati</taxon>
        <taxon>Bacillota</taxon>
        <taxon>Bacilli</taxon>
        <taxon>Bacillales</taxon>
        <taxon>Paenibacillaceae</taxon>
        <taxon>Paenibacillus</taxon>
    </lineage>
</organism>
<dbReference type="Gene3D" id="3.40.50.2300">
    <property type="match status" value="1"/>
</dbReference>
<evidence type="ECO:0000259" key="9">
    <source>
        <dbReference type="PROSITE" id="PS01124"/>
    </source>
</evidence>
<keyword evidence="7" id="KW-0804">Transcription</keyword>
<dbReference type="SMART" id="SM00342">
    <property type="entry name" value="HTH_ARAC"/>
    <property type="match status" value="1"/>
</dbReference>
<dbReference type="PROSITE" id="PS00041">
    <property type="entry name" value="HTH_ARAC_FAMILY_1"/>
    <property type="match status" value="1"/>
</dbReference>
<dbReference type="InterPro" id="IPR001789">
    <property type="entry name" value="Sig_transdc_resp-reg_receiver"/>
</dbReference>
<dbReference type="RefSeq" id="WP_141336013.1">
    <property type="nucleotide sequence ID" value="NZ_WNZX01000002.1"/>
</dbReference>
<dbReference type="SUPFAM" id="SSF46689">
    <property type="entry name" value="Homeodomain-like"/>
    <property type="match status" value="1"/>
</dbReference>
<feature type="domain" description="HTH araC/xylS-type" evidence="9">
    <location>
        <begin position="299"/>
        <end position="398"/>
    </location>
</feature>
<keyword evidence="2" id="KW-0963">Cytoplasm</keyword>
<dbReference type="InterPro" id="IPR011006">
    <property type="entry name" value="CheY-like_superfamily"/>
</dbReference>
<evidence type="ECO:0000256" key="8">
    <source>
        <dbReference type="PROSITE-ProRule" id="PRU00169"/>
    </source>
</evidence>
<dbReference type="GO" id="GO:0003700">
    <property type="term" value="F:DNA-binding transcription factor activity"/>
    <property type="evidence" value="ECO:0007669"/>
    <property type="project" value="InterPro"/>
</dbReference>
<sequence>MWKLMIADDEPKIRRGLRQVLPWEELGIEVTGEAEDGLDALEKAQALKPDLIFVDICMPFMDGLSFIEQLRFDSEGALVIVITGHDEFKYAQQAVKLKVFDYILKPVEKAALREVVEKALRVLDQNKTKSERFHWANHQLQSNSNLIRDTFLRKWMAGVLSPVEIQSTMAHLKLPVGANRMAVFKVLQSTNVGTVKRDWNKDLLEFAVKNIIEEVVAALGEHIVFSDDRGHVVVLSSLERDHDWMLVCGSIQSKIEEILSKIVVAADRLLEPDVLAAERIYHDLVREVGMKVNFSPIVMLARKYVDQSFAEPNLTLQDVADHVRVSPTYLSKLLKKEVGLSFIDYITEIRIRKAMLYMNDPNYKVYEIAEKVGYNSQHYFSNAFKKITGVSPMSYRKGCRT</sequence>
<evidence type="ECO:0000256" key="4">
    <source>
        <dbReference type="ARBA" id="ARBA00023012"/>
    </source>
</evidence>
<keyword evidence="6" id="KW-0238">DNA-binding</keyword>
<dbReference type="InterPro" id="IPR018062">
    <property type="entry name" value="HTH_AraC-typ_CS"/>
</dbReference>
<reference evidence="11 12" key="1">
    <citation type="submission" date="2019-11" db="EMBL/GenBank/DDBJ databases">
        <title>Draft genome sequences of five Paenibacillus species of dairy origin.</title>
        <authorList>
            <person name="Olajide A.M."/>
            <person name="Chen S."/>
            <person name="Lapointe G."/>
        </authorList>
    </citation>
    <scope>NUCLEOTIDE SEQUENCE [LARGE SCALE GENOMIC DNA]</scope>
    <source>
        <strain evidence="11 12">2CS3</strain>
    </source>
</reference>
<evidence type="ECO:0000256" key="5">
    <source>
        <dbReference type="ARBA" id="ARBA00023015"/>
    </source>
</evidence>
<dbReference type="Proteomes" id="UP000450917">
    <property type="component" value="Unassembled WGS sequence"/>
</dbReference>
<keyword evidence="5" id="KW-0805">Transcription regulation</keyword>
<feature type="modified residue" description="4-aspartylphosphate" evidence="8">
    <location>
        <position position="55"/>
    </location>
</feature>
<comment type="subcellular location">
    <subcellularLocation>
        <location evidence="1">Cytoplasm</location>
    </subcellularLocation>
</comment>
<dbReference type="InterPro" id="IPR020449">
    <property type="entry name" value="Tscrpt_reg_AraC-type_HTH"/>
</dbReference>
<evidence type="ECO:0000313" key="11">
    <source>
        <dbReference type="EMBL" id="MUG69840.1"/>
    </source>
</evidence>
<accession>A0A7X2Z7N0</accession>
<dbReference type="SMART" id="SM00448">
    <property type="entry name" value="REC"/>
    <property type="match status" value="1"/>
</dbReference>
<dbReference type="PANTHER" id="PTHR42713">
    <property type="entry name" value="HISTIDINE KINASE-RELATED"/>
    <property type="match status" value="1"/>
</dbReference>
<dbReference type="PROSITE" id="PS50110">
    <property type="entry name" value="RESPONSE_REGULATORY"/>
    <property type="match status" value="1"/>
</dbReference>
<dbReference type="Pfam" id="PF00072">
    <property type="entry name" value="Response_reg"/>
    <property type="match status" value="1"/>
</dbReference>
<comment type="caution">
    <text evidence="11">The sequence shown here is derived from an EMBL/GenBank/DDBJ whole genome shotgun (WGS) entry which is preliminary data.</text>
</comment>
<evidence type="ECO:0000256" key="7">
    <source>
        <dbReference type="ARBA" id="ARBA00023163"/>
    </source>
</evidence>
<dbReference type="InterPro" id="IPR009057">
    <property type="entry name" value="Homeodomain-like_sf"/>
</dbReference>
<feature type="domain" description="Response regulatory" evidence="10">
    <location>
        <begin position="3"/>
        <end position="120"/>
    </location>
</feature>
<dbReference type="Gene3D" id="1.10.10.60">
    <property type="entry name" value="Homeodomain-like"/>
    <property type="match status" value="2"/>
</dbReference>
<dbReference type="InterPro" id="IPR051552">
    <property type="entry name" value="HptR"/>
</dbReference>
<dbReference type="CDD" id="cd17536">
    <property type="entry name" value="REC_YesN-like"/>
    <property type="match status" value="1"/>
</dbReference>
<evidence type="ECO:0000256" key="1">
    <source>
        <dbReference type="ARBA" id="ARBA00004496"/>
    </source>
</evidence>
<dbReference type="AlphaFoldDB" id="A0A7X2Z7N0"/>
<dbReference type="PANTHER" id="PTHR42713:SF3">
    <property type="entry name" value="TRANSCRIPTIONAL REGULATORY PROTEIN HPTR"/>
    <property type="match status" value="1"/>
</dbReference>
<dbReference type="EMBL" id="WNZX01000002">
    <property type="protein sequence ID" value="MUG69840.1"/>
    <property type="molecule type" value="Genomic_DNA"/>
</dbReference>
<keyword evidence="4" id="KW-0902">Two-component regulatory system</keyword>
<proteinExistence type="predicted"/>